<sequence length="666" mass="72202">MLEEIVILHKCIQLQAMRTWRRVSKLVAVFLCACIASSLGTNLPLGAAVGQKSAVGLGRSGLETARSADQSKLLRQGATVVGDHENIDIKKAAVNQEWSGNNKKAAQDQQAHAQDHRQSSGKHSAKASAGSRAQAQAATHAADQAAKQRHNANQFLDKDQNWAGKQGYRKGNRRHEGISYAFDKNFRRNANENGGFKAGSSLADHALDDVAARSTQYGRWLGDHGAGAHNADRQSADRNAGWNNAAWANKAAADKFGRDANQASGGHGNARDWAEKRDQAVNRDIYHENQGGRAYDSLNDRALLDRNANRNSAGFGAARGAKKGYGPGYGYGAPYGYAVAGKGADRRSGAADRSSVWDAAQVAKNQRFAADGEVDRLKDAALANQWQQDKVRGFNTDQRAALRDLGFAQDAAARNEGGRAQNDQAANARAAHTAGQARHDLDENAQLEANKKWKQSDRDHKYNEYKKFFNNDQKGGKNFERLKYNRGRTEDSAAADFDINKDDSSLWRDAHRVDTAAAAARSRDAARAQNAHRNRWEEDGNSNAAGGQQHSARASENANRGKWGSDGDRRKYAVEQLRRDNQAKNSVANQAGQAVRGFDNRAFGKNRGAAVRSFGAAYPSYGNYGYGYPAAGYGGYGSFPNYGGSYGGNYGYGYPSGGKFGGYGYY</sequence>
<gene>
    <name evidence="2" type="ORF">PoB_000310300</name>
</gene>
<dbReference type="Proteomes" id="UP000735302">
    <property type="component" value="Unassembled WGS sequence"/>
</dbReference>
<evidence type="ECO:0000256" key="1">
    <source>
        <dbReference type="SAM" id="MobiDB-lite"/>
    </source>
</evidence>
<name>A0AAV3Y2X6_9GAST</name>
<protein>
    <submittedName>
        <fullName evidence="2">Uncharacterized protein</fullName>
    </submittedName>
</protein>
<feature type="compositionally biased region" description="Low complexity" evidence="1">
    <location>
        <begin position="126"/>
        <end position="145"/>
    </location>
</feature>
<feature type="region of interest" description="Disordered" evidence="1">
    <location>
        <begin position="414"/>
        <end position="443"/>
    </location>
</feature>
<feature type="region of interest" description="Disordered" evidence="1">
    <location>
        <begin position="95"/>
        <end position="170"/>
    </location>
</feature>
<feature type="compositionally biased region" description="Low complexity" evidence="1">
    <location>
        <begin position="418"/>
        <end position="436"/>
    </location>
</feature>
<comment type="caution">
    <text evidence="2">The sequence shown here is derived from an EMBL/GenBank/DDBJ whole genome shotgun (WGS) entry which is preliminary data.</text>
</comment>
<dbReference type="AlphaFoldDB" id="A0AAV3Y2X6"/>
<proteinExistence type="predicted"/>
<evidence type="ECO:0000313" key="2">
    <source>
        <dbReference type="EMBL" id="GFN76597.1"/>
    </source>
</evidence>
<keyword evidence="3" id="KW-1185">Reference proteome</keyword>
<feature type="compositionally biased region" description="Polar residues" evidence="1">
    <location>
        <begin position="541"/>
        <end position="558"/>
    </location>
</feature>
<dbReference type="EMBL" id="BLXT01000403">
    <property type="protein sequence ID" value="GFN76597.1"/>
    <property type="molecule type" value="Genomic_DNA"/>
</dbReference>
<reference evidence="2 3" key="1">
    <citation type="journal article" date="2021" name="Elife">
        <title>Chloroplast acquisition without the gene transfer in kleptoplastic sea slugs, Plakobranchus ocellatus.</title>
        <authorList>
            <person name="Maeda T."/>
            <person name="Takahashi S."/>
            <person name="Yoshida T."/>
            <person name="Shimamura S."/>
            <person name="Takaki Y."/>
            <person name="Nagai Y."/>
            <person name="Toyoda A."/>
            <person name="Suzuki Y."/>
            <person name="Arimoto A."/>
            <person name="Ishii H."/>
            <person name="Satoh N."/>
            <person name="Nishiyama T."/>
            <person name="Hasebe M."/>
            <person name="Maruyama T."/>
            <person name="Minagawa J."/>
            <person name="Obokata J."/>
            <person name="Shigenobu S."/>
        </authorList>
    </citation>
    <scope>NUCLEOTIDE SEQUENCE [LARGE SCALE GENOMIC DNA]</scope>
</reference>
<feature type="region of interest" description="Disordered" evidence="1">
    <location>
        <begin position="518"/>
        <end position="568"/>
    </location>
</feature>
<evidence type="ECO:0000313" key="3">
    <source>
        <dbReference type="Proteomes" id="UP000735302"/>
    </source>
</evidence>
<accession>A0AAV3Y2X6</accession>
<organism evidence="2 3">
    <name type="scientific">Plakobranchus ocellatus</name>
    <dbReference type="NCBI Taxonomy" id="259542"/>
    <lineage>
        <taxon>Eukaryota</taxon>
        <taxon>Metazoa</taxon>
        <taxon>Spiralia</taxon>
        <taxon>Lophotrochozoa</taxon>
        <taxon>Mollusca</taxon>
        <taxon>Gastropoda</taxon>
        <taxon>Heterobranchia</taxon>
        <taxon>Euthyneura</taxon>
        <taxon>Panpulmonata</taxon>
        <taxon>Sacoglossa</taxon>
        <taxon>Placobranchoidea</taxon>
        <taxon>Plakobranchidae</taxon>
        <taxon>Plakobranchus</taxon>
    </lineage>
</organism>